<evidence type="ECO:0000313" key="2">
    <source>
        <dbReference type="Proteomes" id="UP000290365"/>
    </source>
</evidence>
<evidence type="ECO:0000313" key="1">
    <source>
        <dbReference type="EMBL" id="QBD75198.1"/>
    </source>
</evidence>
<dbReference type="RefSeq" id="WP_129885797.1">
    <property type="nucleotide sequence ID" value="NZ_CP035758.1"/>
</dbReference>
<reference evidence="1 2" key="1">
    <citation type="submission" date="2019-01" db="EMBL/GenBank/DDBJ databases">
        <title>Ktedonosporobacter rubrisoli SCAWS-G2.</title>
        <authorList>
            <person name="Huang Y."/>
            <person name="Yan B."/>
        </authorList>
    </citation>
    <scope>NUCLEOTIDE SEQUENCE [LARGE SCALE GENOMIC DNA]</scope>
    <source>
        <strain evidence="1 2">SCAWS-G2</strain>
    </source>
</reference>
<keyword evidence="2" id="KW-1185">Reference proteome</keyword>
<proteinExistence type="predicted"/>
<protein>
    <submittedName>
        <fullName evidence="1">Uncharacterized protein</fullName>
    </submittedName>
</protein>
<gene>
    <name evidence="1" type="ORF">EPA93_03990</name>
</gene>
<dbReference type="Proteomes" id="UP000290365">
    <property type="component" value="Chromosome"/>
</dbReference>
<sequence length="117" mass="13498">MEESNEPVAGMTRSHLQAVSCILYFYERHLWNFTAPSVRRTRQIVEVQLLLVKLQLLPETGFTALNRSDVGYIEAAITVFTAQAREKIQQTPQRDEVLARCEELRTFLVENARHPDP</sequence>
<accession>A0A4P6JJC4</accession>
<name>A0A4P6JJC4_KTERU</name>
<organism evidence="1 2">
    <name type="scientific">Ktedonosporobacter rubrisoli</name>
    <dbReference type="NCBI Taxonomy" id="2509675"/>
    <lineage>
        <taxon>Bacteria</taxon>
        <taxon>Bacillati</taxon>
        <taxon>Chloroflexota</taxon>
        <taxon>Ktedonobacteria</taxon>
        <taxon>Ktedonobacterales</taxon>
        <taxon>Ktedonosporobacteraceae</taxon>
        <taxon>Ktedonosporobacter</taxon>
    </lineage>
</organism>
<dbReference type="KEGG" id="kbs:EPA93_03990"/>
<dbReference type="EMBL" id="CP035758">
    <property type="protein sequence ID" value="QBD75198.1"/>
    <property type="molecule type" value="Genomic_DNA"/>
</dbReference>
<dbReference type="AlphaFoldDB" id="A0A4P6JJC4"/>